<evidence type="ECO:0000313" key="3">
    <source>
        <dbReference type="Proteomes" id="UP000215027"/>
    </source>
</evidence>
<gene>
    <name evidence="2" type="ORF">CFX0092_A0675</name>
</gene>
<feature type="transmembrane region" description="Helical" evidence="1">
    <location>
        <begin position="70"/>
        <end position="90"/>
    </location>
</feature>
<accession>A0A170PEE8</accession>
<dbReference type="RefSeq" id="WP_095042153.1">
    <property type="nucleotide sequence ID" value="NZ_LN890655.1"/>
</dbReference>
<name>A0A170PEE8_9CHLR</name>
<dbReference type="EMBL" id="LN890655">
    <property type="protein sequence ID" value="CUS02553.2"/>
    <property type="molecule type" value="Genomic_DNA"/>
</dbReference>
<evidence type="ECO:0000256" key="1">
    <source>
        <dbReference type="SAM" id="Phobius"/>
    </source>
</evidence>
<protein>
    <submittedName>
        <fullName evidence="2">Uncharacterized protein</fullName>
    </submittedName>
</protein>
<keyword evidence="3" id="KW-1185">Reference proteome</keyword>
<dbReference type="KEGG" id="pbf:CFX0092_A0675"/>
<evidence type="ECO:0000313" key="2">
    <source>
        <dbReference type="EMBL" id="CUS02553.2"/>
    </source>
</evidence>
<feature type="transmembrane region" description="Helical" evidence="1">
    <location>
        <begin position="12"/>
        <end position="30"/>
    </location>
</feature>
<keyword evidence="1" id="KW-1133">Transmembrane helix</keyword>
<proteinExistence type="predicted"/>
<organism evidence="2 3">
    <name type="scientific">Candidatus Promineifilum breve</name>
    <dbReference type="NCBI Taxonomy" id="1806508"/>
    <lineage>
        <taxon>Bacteria</taxon>
        <taxon>Bacillati</taxon>
        <taxon>Chloroflexota</taxon>
        <taxon>Ardenticatenia</taxon>
        <taxon>Candidatus Promineifilales</taxon>
        <taxon>Candidatus Promineifilaceae</taxon>
        <taxon>Candidatus Promineifilum</taxon>
    </lineage>
</organism>
<sequence>MINWLSVVGNGFWIVGLALVLAGFSYHYWLAGQLGHPLRQELGGLSFQRLAIGGLLLVSIGLALTADGLWQLLPAAALVIVSLVALFTLFRRQRRQHPGN</sequence>
<keyword evidence="1" id="KW-0472">Membrane</keyword>
<reference evidence="2" key="1">
    <citation type="submission" date="2016-01" db="EMBL/GenBank/DDBJ databases">
        <authorList>
            <person name="Mcilroy J.S."/>
            <person name="Karst M S."/>
            <person name="Albertsen M."/>
        </authorList>
    </citation>
    <scope>NUCLEOTIDE SEQUENCE</scope>
    <source>
        <strain evidence="2">Cfx-K</strain>
    </source>
</reference>
<keyword evidence="1" id="KW-0812">Transmembrane</keyword>
<dbReference type="AlphaFoldDB" id="A0A170PEE8"/>
<dbReference type="Proteomes" id="UP000215027">
    <property type="component" value="Chromosome I"/>
</dbReference>
<feature type="transmembrane region" description="Helical" evidence="1">
    <location>
        <begin position="42"/>
        <end position="64"/>
    </location>
</feature>